<feature type="region of interest" description="Disordered" evidence="1">
    <location>
        <begin position="1"/>
        <end position="58"/>
    </location>
</feature>
<evidence type="ECO:0000313" key="2">
    <source>
        <dbReference type="EMBL" id="CAA9252063.1"/>
    </source>
</evidence>
<dbReference type="AlphaFoldDB" id="A0A6J4IHB9"/>
<accession>A0A6J4IHB9</accession>
<feature type="non-terminal residue" evidence="2">
    <location>
        <position position="1"/>
    </location>
</feature>
<gene>
    <name evidence="2" type="ORF">AVDCRST_MAG10-2299</name>
</gene>
<sequence>CPTDRRTTTTQRSAPRRAPAAPANRATRVTQRWAMKGPPPATRPTRTPSVARTAARSC</sequence>
<feature type="compositionally biased region" description="Low complexity" evidence="1">
    <location>
        <begin position="43"/>
        <end position="58"/>
    </location>
</feature>
<proteinExistence type="predicted"/>
<reference evidence="2" key="1">
    <citation type="submission" date="2020-02" db="EMBL/GenBank/DDBJ databases">
        <authorList>
            <person name="Meier V. D."/>
        </authorList>
    </citation>
    <scope>NUCLEOTIDE SEQUENCE</scope>
    <source>
        <strain evidence="2">AVDCRST_MAG10</strain>
    </source>
</reference>
<dbReference type="EMBL" id="CADCTB010000143">
    <property type="protein sequence ID" value="CAA9252063.1"/>
    <property type="molecule type" value="Genomic_DNA"/>
</dbReference>
<feature type="non-terminal residue" evidence="2">
    <location>
        <position position="58"/>
    </location>
</feature>
<name>A0A6J4IHB9_9ACTN</name>
<evidence type="ECO:0000256" key="1">
    <source>
        <dbReference type="SAM" id="MobiDB-lite"/>
    </source>
</evidence>
<organism evidence="2">
    <name type="scientific">uncultured Acidimicrobiales bacterium</name>
    <dbReference type="NCBI Taxonomy" id="310071"/>
    <lineage>
        <taxon>Bacteria</taxon>
        <taxon>Bacillati</taxon>
        <taxon>Actinomycetota</taxon>
        <taxon>Acidimicrobiia</taxon>
        <taxon>Acidimicrobiales</taxon>
        <taxon>environmental samples</taxon>
    </lineage>
</organism>
<feature type="compositionally biased region" description="Low complexity" evidence="1">
    <location>
        <begin position="8"/>
        <end position="30"/>
    </location>
</feature>
<protein>
    <submittedName>
        <fullName evidence="2">Uncharacterized protein</fullName>
    </submittedName>
</protein>